<organism evidence="1">
    <name type="scientific">freshwater metagenome</name>
    <dbReference type="NCBI Taxonomy" id="449393"/>
    <lineage>
        <taxon>unclassified sequences</taxon>
        <taxon>metagenomes</taxon>
        <taxon>ecological metagenomes</taxon>
    </lineage>
</organism>
<name>A0A6J6I2Y6_9ZZZZ</name>
<dbReference type="Gene3D" id="2.60.40.10">
    <property type="entry name" value="Immunoglobulins"/>
    <property type="match status" value="1"/>
</dbReference>
<proteinExistence type="predicted"/>
<dbReference type="InterPro" id="IPR013783">
    <property type="entry name" value="Ig-like_fold"/>
</dbReference>
<dbReference type="EMBL" id="CAEZVB010000029">
    <property type="protein sequence ID" value="CAB4620791.1"/>
    <property type="molecule type" value="Genomic_DNA"/>
</dbReference>
<protein>
    <submittedName>
        <fullName evidence="1">Unannotated protein</fullName>
    </submittedName>
</protein>
<gene>
    <name evidence="1" type="ORF">UFOPK1908_00771</name>
</gene>
<accession>A0A6J6I2Y6</accession>
<reference evidence="1" key="1">
    <citation type="submission" date="2020-05" db="EMBL/GenBank/DDBJ databases">
        <authorList>
            <person name="Chiriac C."/>
            <person name="Salcher M."/>
            <person name="Ghai R."/>
            <person name="Kavagutti S V."/>
        </authorList>
    </citation>
    <scope>NUCLEOTIDE SEQUENCE</scope>
</reference>
<dbReference type="PROSITE" id="PS50194">
    <property type="entry name" value="FILAMIN_REPEAT"/>
    <property type="match status" value="1"/>
</dbReference>
<dbReference type="AlphaFoldDB" id="A0A6J6I2Y6"/>
<sequence length="419" mass="41640">MLNSARRSRTTRRVAIAALALGIAAGTTLVVGTGAQAASKGGIYAPNGMVGVPEQIQVQVSGLNGQTITLGLSSGANATTINAVVGANGWATATWTPTAAGAWTINALGSALSAGTTTITVAPVPTYTVLMAQQAVQQYVSNTLQGAVVAPIGNIAPTGQVYLATAGGNGITTQPISGNYGTSTATVGLPWTPGTGGAQALVATFQPSNGNFTSSTSPISQPFVTTANTTVALRWPANLYAGTATVLQAVLGAGIPNGSVAFSMDGTGISGSIPTVNGVATYQWTPPTTGIHTIAVTYTGNPVPGQAGQASGANSQTVNIQGSLPADNIVVDPPSQPVWQIASPIVMTAGQSVTLAATTTSNTTVLFSEQGPCVINGSVLTALSAGQCQVTAFTAGNAQLKPGSETYTISVNAAPKKKK</sequence>
<dbReference type="InterPro" id="IPR017868">
    <property type="entry name" value="Filamin/ABP280_repeat-like"/>
</dbReference>
<evidence type="ECO:0000313" key="1">
    <source>
        <dbReference type="EMBL" id="CAB4620791.1"/>
    </source>
</evidence>